<organism evidence="1 2">
    <name type="scientific">Stappia albiluteola</name>
    <dbReference type="NCBI Taxonomy" id="2758565"/>
    <lineage>
        <taxon>Bacteria</taxon>
        <taxon>Pseudomonadati</taxon>
        <taxon>Pseudomonadota</taxon>
        <taxon>Alphaproteobacteria</taxon>
        <taxon>Hyphomicrobiales</taxon>
        <taxon>Stappiaceae</taxon>
        <taxon>Stappia</taxon>
    </lineage>
</organism>
<proteinExistence type="predicted"/>
<name>A0A839AD33_9HYPH</name>
<dbReference type="Proteomes" id="UP000541109">
    <property type="component" value="Unassembled WGS sequence"/>
</dbReference>
<dbReference type="AlphaFoldDB" id="A0A839AD33"/>
<keyword evidence="2" id="KW-1185">Reference proteome</keyword>
<accession>A0A839AD33</accession>
<reference evidence="1 2" key="1">
    <citation type="submission" date="2020-07" db="EMBL/GenBank/DDBJ databases">
        <title>Stappia sp., F7233, whole genome shotgun sequencing project.</title>
        <authorList>
            <person name="Jiang S."/>
            <person name="Liu Z.W."/>
            <person name="Du Z.J."/>
        </authorList>
    </citation>
    <scope>NUCLEOTIDE SEQUENCE [LARGE SCALE GENOMIC DNA]</scope>
    <source>
        <strain evidence="1 2">F7233</strain>
    </source>
</reference>
<evidence type="ECO:0000313" key="1">
    <source>
        <dbReference type="EMBL" id="MBA5777431.1"/>
    </source>
</evidence>
<gene>
    <name evidence="1" type="ORF">H2509_09875</name>
</gene>
<evidence type="ECO:0000313" key="2">
    <source>
        <dbReference type="Proteomes" id="UP000541109"/>
    </source>
</evidence>
<sequence>MSSYRIGLATVTNGSASVAIAGAELTKGANARVGDLFTRDWSAFYEIAAIGGDEALTLDRPYAGATATGVTYAILKVSVARHTAAAVLEQVGALATATASVLSVSGDDKLLSLDKAEAAGAAGLLLQRGGAHRFRLGLFGSDDLKIQRSPSGSGNDYVDVLSIAQATGALTLTGVTLANPAVTGAALFAAGSAAAPAISRSGDTNTGLFFPAADALGFALGGAERGRWTSAGLGIGTSSPLELLHVNGTARMAELWTEQGVSIGGDHVPANFWGTGGNAALFFNKGYLGTNGAFATSLFSNGYRNNAGSFTFMGINGITDRASGIDLYPDGSIWLRGGPATGTTIMPRMVIAADGNIGIGTTSPQDVLDVVGTRWLLGNSRANAESKFWRPAIPNYNTTDGTWVPFFVVSSENENDLRLGGGTSLGNAATRIFFHTAADTVTPSGLVRMMIDENGNVGINTSVPTALLDINANTMRMRSARTPGSSGAAGNQGDICWDANFVYVCTAANTWRRAALSAW</sequence>
<dbReference type="RefSeq" id="WP_182164840.1">
    <property type="nucleotide sequence ID" value="NZ_JACFXV010000049.1"/>
</dbReference>
<comment type="caution">
    <text evidence="1">The sequence shown here is derived from an EMBL/GenBank/DDBJ whole genome shotgun (WGS) entry which is preliminary data.</text>
</comment>
<dbReference type="EMBL" id="JACFXV010000049">
    <property type="protein sequence ID" value="MBA5777431.1"/>
    <property type="molecule type" value="Genomic_DNA"/>
</dbReference>
<protein>
    <submittedName>
        <fullName evidence="1">Uncharacterized protein</fullName>
    </submittedName>
</protein>